<feature type="compositionally biased region" description="Basic and acidic residues" evidence="1">
    <location>
        <begin position="219"/>
        <end position="228"/>
    </location>
</feature>
<evidence type="ECO:0000313" key="3">
    <source>
        <dbReference type="Proteomes" id="UP001152130"/>
    </source>
</evidence>
<dbReference type="Proteomes" id="UP001152130">
    <property type="component" value="Unassembled WGS sequence"/>
</dbReference>
<evidence type="ECO:0000256" key="1">
    <source>
        <dbReference type="SAM" id="MobiDB-lite"/>
    </source>
</evidence>
<organism evidence="2 3">
    <name type="scientific">Fusarium irregulare</name>
    <dbReference type="NCBI Taxonomy" id="2494466"/>
    <lineage>
        <taxon>Eukaryota</taxon>
        <taxon>Fungi</taxon>
        <taxon>Dikarya</taxon>
        <taxon>Ascomycota</taxon>
        <taxon>Pezizomycotina</taxon>
        <taxon>Sordariomycetes</taxon>
        <taxon>Hypocreomycetidae</taxon>
        <taxon>Hypocreales</taxon>
        <taxon>Nectriaceae</taxon>
        <taxon>Fusarium</taxon>
        <taxon>Fusarium incarnatum-equiseti species complex</taxon>
    </lineage>
</organism>
<feature type="compositionally biased region" description="Basic residues" evidence="1">
    <location>
        <begin position="259"/>
        <end position="273"/>
    </location>
</feature>
<evidence type="ECO:0000313" key="2">
    <source>
        <dbReference type="EMBL" id="KAJ4024237.1"/>
    </source>
</evidence>
<gene>
    <name evidence="2" type="ORF">NW766_000469</name>
</gene>
<proteinExistence type="predicted"/>
<comment type="caution">
    <text evidence="2">The sequence shown here is derived from an EMBL/GenBank/DDBJ whole genome shotgun (WGS) entry which is preliminary data.</text>
</comment>
<reference evidence="2" key="1">
    <citation type="submission" date="2022-10" db="EMBL/GenBank/DDBJ databases">
        <title>Fusarium specimens isolated from Avocado Roots.</title>
        <authorList>
            <person name="Stajich J."/>
            <person name="Roper C."/>
            <person name="Heimlech-Rivalta G."/>
        </authorList>
    </citation>
    <scope>NUCLEOTIDE SEQUENCE</scope>
    <source>
        <strain evidence="2">CF00143</strain>
    </source>
</reference>
<feature type="region of interest" description="Disordered" evidence="1">
    <location>
        <begin position="205"/>
        <end position="273"/>
    </location>
</feature>
<dbReference type="EMBL" id="JAPDHF010000001">
    <property type="protein sequence ID" value="KAJ4024237.1"/>
    <property type="molecule type" value="Genomic_DNA"/>
</dbReference>
<dbReference type="AlphaFoldDB" id="A0A9W8Q0H6"/>
<protein>
    <submittedName>
        <fullName evidence="2">Uncharacterized protein</fullName>
    </submittedName>
</protein>
<sequence>MERLAKHEIGWADVQLQTRHIREFTFYIEASYMWTVFNRCNMNVDKILARRRVQPEPATAEITTEGHEANQDDEFHHVLLLSPFSSVSHLGRQQPTFFLSYSLPPPPPSILPMAPSPSTPESTERFLPPSGTSFEDFSADSDVIKPREPDTPIRHFFGLSPAERWALGDHLRLWLKVVDQMPAEARDLQITAEHRRRFGMKLFDDWNTSHGTSEIPESPTKETKEHSRIPVSVWSQDLPPSGAAKRKRDDDDDDDKTPSPKKPKCSPARKKGAKAYVSVTKTIGKGDDKITFEFKDANSQLTTGEFIAFDHPNNLAALKAQSLMQHDSIEVSRTRTFNEELIITSARNWIVEAANVGLKSGSDSYLNSMGEHQPVSGVLRIQRIQRIMLMYH</sequence>
<keyword evidence="3" id="KW-1185">Reference proteome</keyword>
<accession>A0A9W8Q0H6</accession>
<name>A0A9W8Q0H6_9HYPO</name>
<dbReference type="OrthoDB" id="5106484at2759"/>